<name>A0ABR0AIP1_9CRUS</name>
<organism evidence="1 2">
    <name type="scientific">Daphnia magna</name>
    <dbReference type="NCBI Taxonomy" id="35525"/>
    <lineage>
        <taxon>Eukaryota</taxon>
        <taxon>Metazoa</taxon>
        <taxon>Ecdysozoa</taxon>
        <taxon>Arthropoda</taxon>
        <taxon>Crustacea</taxon>
        <taxon>Branchiopoda</taxon>
        <taxon>Diplostraca</taxon>
        <taxon>Cladocera</taxon>
        <taxon>Anomopoda</taxon>
        <taxon>Daphniidae</taxon>
        <taxon>Daphnia</taxon>
    </lineage>
</organism>
<evidence type="ECO:0000313" key="2">
    <source>
        <dbReference type="Proteomes" id="UP001234178"/>
    </source>
</evidence>
<gene>
    <name evidence="1" type="ORF">OUZ56_010474</name>
</gene>
<dbReference type="Proteomes" id="UP001234178">
    <property type="component" value="Unassembled WGS sequence"/>
</dbReference>
<dbReference type="EMBL" id="JAOYFB010000037">
    <property type="protein sequence ID" value="KAK4024980.1"/>
    <property type="molecule type" value="Genomic_DNA"/>
</dbReference>
<evidence type="ECO:0000313" key="1">
    <source>
        <dbReference type="EMBL" id="KAK4024980.1"/>
    </source>
</evidence>
<accession>A0ABR0AIP1</accession>
<proteinExistence type="predicted"/>
<protein>
    <submittedName>
        <fullName evidence="1">Uncharacterized protein</fullName>
    </submittedName>
</protein>
<reference evidence="1 2" key="1">
    <citation type="journal article" date="2023" name="Nucleic Acids Res.">
        <title>The hologenome of Daphnia magna reveals possible DNA methylation and microbiome-mediated evolution of the host genome.</title>
        <authorList>
            <person name="Chaturvedi A."/>
            <person name="Li X."/>
            <person name="Dhandapani V."/>
            <person name="Marshall H."/>
            <person name="Kissane S."/>
            <person name="Cuenca-Cambronero M."/>
            <person name="Asole G."/>
            <person name="Calvet F."/>
            <person name="Ruiz-Romero M."/>
            <person name="Marangio P."/>
            <person name="Guigo R."/>
            <person name="Rago D."/>
            <person name="Mirbahai L."/>
            <person name="Eastwood N."/>
            <person name="Colbourne J.K."/>
            <person name="Zhou J."/>
            <person name="Mallon E."/>
            <person name="Orsini L."/>
        </authorList>
    </citation>
    <scope>NUCLEOTIDE SEQUENCE [LARGE SCALE GENOMIC DNA]</scope>
    <source>
        <strain evidence="1">LRV0_1</strain>
    </source>
</reference>
<keyword evidence="2" id="KW-1185">Reference proteome</keyword>
<comment type="caution">
    <text evidence="1">The sequence shown here is derived from an EMBL/GenBank/DDBJ whole genome shotgun (WGS) entry which is preliminary data.</text>
</comment>
<sequence length="100" mass="11436">MSSDRRDLFLKRTVAQARPYKVLWRSSTARPTKSSTKVVLDQILRAQPQKFNHSPDCHNHNEYKGVLRPRVSVTSISERDGKGGGAFHMLRSIFVLWLTA</sequence>